<name>A0AB34IR93_PRYPA</name>
<keyword evidence="3" id="KW-1185">Reference proteome</keyword>
<comment type="caution">
    <text evidence="2">The sequence shown here is derived from an EMBL/GenBank/DDBJ whole genome shotgun (WGS) entry which is preliminary data.</text>
</comment>
<gene>
    <name evidence="2" type="ORF">AB1Y20_010608</name>
</gene>
<reference evidence="2 3" key="1">
    <citation type="journal article" date="2024" name="Science">
        <title>Giant polyketide synthase enzymes in the biosynthesis of giant marine polyether toxins.</title>
        <authorList>
            <person name="Fallon T.R."/>
            <person name="Shende V.V."/>
            <person name="Wierzbicki I.H."/>
            <person name="Pendleton A.L."/>
            <person name="Watervoot N.F."/>
            <person name="Auber R.P."/>
            <person name="Gonzalez D.J."/>
            <person name="Wisecaver J.H."/>
            <person name="Moore B.S."/>
        </authorList>
    </citation>
    <scope>NUCLEOTIDE SEQUENCE [LARGE SCALE GENOMIC DNA]</scope>
    <source>
        <strain evidence="2 3">12B1</strain>
    </source>
</reference>
<dbReference type="EMBL" id="JBGBPQ010000020">
    <property type="protein sequence ID" value="KAL1504199.1"/>
    <property type="molecule type" value="Genomic_DNA"/>
</dbReference>
<evidence type="ECO:0000313" key="3">
    <source>
        <dbReference type="Proteomes" id="UP001515480"/>
    </source>
</evidence>
<dbReference type="Proteomes" id="UP001515480">
    <property type="component" value="Unassembled WGS sequence"/>
</dbReference>
<accession>A0AB34IR93</accession>
<keyword evidence="1" id="KW-0732">Signal</keyword>
<sequence length="158" mass="17681">MLLATLPLLAALAPCAFPRVTHADGCAFWYHPDSRAPDRPSLLVMAMTNEERKEAVLRQRAQRAEAKERTVKRRKAAIDALRAWAELARKKQELRQQEEPSVRVSADAVADLPSEATPVVVSIIDTYRQLAVTKVKLSVLRTARDLEAVKRKLTGDRS</sequence>
<evidence type="ECO:0000313" key="2">
    <source>
        <dbReference type="EMBL" id="KAL1504199.1"/>
    </source>
</evidence>
<proteinExistence type="predicted"/>
<dbReference type="AlphaFoldDB" id="A0AB34IR93"/>
<organism evidence="2 3">
    <name type="scientific">Prymnesium parvum</name>
    <name type="common">Toxic golden alga</name>
    <dbReference type="NCBI Taxonomy" id="97485"/>
    <lineage>
        <taxon>Eukaryota</taxon>
        <taxon>Haptista</taxon>
        <taxon>Haptophyta</taxon>
        <taxon>Prymnesiophyceae</taxon>
        <taxon>Prymnesiales</taxon>
        <taxon>Prymnesiaceae</taxon>
        <taxon>Prymnesium</taxon>
    </lineage>
</organism>
<evidence type="ECO:0000256" key="1">
    <source>
        <dbReference type="SAM" id="SignalP"/>
    </source>
</evidence>
<feature type="signal peptide" evidence="1">
    <location>
        <begin position="1"/>
        <end position="23"/>
    </location>
</feature>
<protein>
    <submittedName>
        <fullName evidence="2">Uncharacterized protein</fullName>
    </submittedName>
</protein>
<feature type="chain" id="PRO_5044303712" evidence="1">
    <location>
        <begin position="24"/>
        <end position="158"/>
    </location>
</feature>